<dbReference type="AlphaFoldDB" id="A0A918XB43"/>
<dbReference type="Gene3D" id="1.10.1470.10">
    <property type="entry name" value="YjbJ"/>
    <property type="match status" value="1"/>
</dbReference>
<dbReference type="InterPro" id="IPR008462">
    <property type="entry name" value="CsbD"/>
</dbReference>
<feature type="compositionally biased region" description="Basic and acidic residues" evidence="2">
    <location>
        <begin position="27"/>
        <end position="67"/>
    </location>
</feature>
<dbReference type="EMBL" id="BMXL01000005">
    <property type="protein sequence ID" value="GHD20978.1"/>
    <property type="molecule type" value="Genomic_DNA"/>
</dbReference>
<dbReference type="Proteomes" id="UP000654947">
    <property type="component" value="Unassembled WGS sequence"/>
</dbReference>
<evidence type="ECO:0000256" key="2">
    <source>
        <dbReference type="SAM" id="MobiDB-lite"/>
    </source>
</evidence>
<reference evidence="4 5" key="1">
    <citation type="journal article" date="2014" name="Int. J. Syst. Evol. Microbiol.">
        <title>Complete genome sequence of Corynebacterium casei LMG S-19264T (=DSM 44701T), isolated from a smear-ripened cheese.</title>
        <authorList>
            <consortium name="US DOE Joint Genome Institute (JGI-PGF)"/>
            <person name="Walter F."/>
            <person name="Albersmeier A."/>
            <person name="Kalinowski J."/>
            <person name="Ruckert C."/>
        </authorList>
    </citation>
    <scope>NUCLEOTIDE SEQUENCE [LARGE SCALE GENOMIC DNA]</scope>
    <source>
        <strain evidence="4 5">KCTC 19473</strain>
    </source>
</reference>
<protein>
    <recommendedName>
        <fullName evidence="3">CsbD-like domain-containing protein</fullName>
    </recommendedName>
</protein>
<dbReference type="RefSeq" id="WP_017577577.1">
    <property type="nucleotide sequence ID" value="NZ_BMXL01000005.1"/>
</dbReference>
<feature type="region of interest" description="Disordered" evidence="2">
    <location>
        <begin position="1"/>
        <end position="67"/>
    </location>
</feature>
<evidence type="ECO:0000256" key="1">
    <source>
        <dbReference type="ARBA" id="ARBA00009129"/>
    </source>
</evidence>
<name>A0A918XB43_9ACTN</name>
<dbReference type="InterPro" id="IPR036629">
    <property type="entry name" value="YjbJ_sf"/>
</dbReference>
<gene>
    <name evidence="4" type="ORF">GCM10007147_13870</name>
</gene>
<dbReference type="Pfam" id="PF05532">
    <property type="entry name" value="CsbD"/>
    <property type="match status" value="1"/>
</dbReference>
<sequence length="67" mass="7045">MGKNFDDAAGKGKEAFGKLSGDSGEEAEGKADQAKAGAKEKAEQAKKKAEEAADNVTEKARDAFKKR</sequence>
<feature type="domain" description="CsbD-like" evidence="3">
    <location>
        <begin position="4"/>
        <end position="50"/>
    </location>
</feature>
<comment type="caution">
    <text evidence="4">The sequence shown here is derived from an EMBL/GenBank/DDBJ whole genome shotgun (WGS) entry which is preliminary data.</text>
</comment>
<keyword evidence="5" id="KW-1185">Reference proteome</keyword>
<evidence type="ECO:0000313" key="4">
    <source>
        <dbReference type="EMBL" id="GHD20978.1"/>
    </source>
</evidence>
<accession>A0A918XB43</accession>
<evidence type="ECO:0000313" key="5">
    <source>
        <dbReference type="Proteomes" id="UP000654947"/>
    </source>
</evidence>
<proteinExistence type="inferred from homology"/>
<organism evidence="4 5">
    <name type="scientific">Nocardiopsis kunsanensis</name>
    <dbReference type="NCBI Taxonomy" id="141693"/>
    <lineage>
        <taxon>Bacteria</taxon>
        <taxon>Bacillati</taxon>
        <taxon>Actinomycetota</taxon>
        <taxon>Actinomycetes</taxon>
        <taxon>Streptosporangiales</taxon>
        <taxon>Nocardiopsidaceae</taxon>
        <taxon>Nocardiopsis</taxon>
    </lineage>
</organism>
<dbReference type="SUPFAM" id="SSF69047">
    <property type="entry name" value="Hypothetical protein YjbJ"/>
    <property type="match status" value="1"/>
</dbReference>
<comment type="similarity">
    <text evidence="1">Belongs to the UPF0337 (CsbD) family.</text>
</comment>
<feature type="compositionally biased region" description="Basic and acidic residues" evidence="2">
    <location>
        <begin position="1"/>
        <end position="16"/>
    </location>
</feature>
<evidence type="ECO:0000259" key="3">
    <source>
        <dbReference type="Pfam" id="PF05532"/>
    </source>
</evidence>